<keyword evidence="4 8" id="KW-1133">Transmembrane helix</keyword>
<keyword evidence="7" id="KW-0175">Coiled coil</keyword>
<evidence type="ECO:0000256" key="7">
    <source>
        <dbReference type="SAM" id="Coils"/>
    </source>
</evidence>
<evidence type="ECO:0000256" key="5">
    <source>
        <dbReference type="ARBA" id="ARBA00023136"/>
    </source>
</evidence>
<keyword evidence="3 8" id="KW-0812">Transmembrane</keyword>
<dbReference type="Pfam" id="PF01618">
    <property type="entry name" value="MotA_ExbB"/>
    <property type="match status" value="1"/>
</dbReference>
<dbReference type="InterPro" id="IPR050790">
    <property type="entry name" value="ExbB/TolQ_transport"/>
</dbReference>
<dbReference type="AlphaFoldDB" id="A0A927IJ75"/>
<keyword evidence="11" id="KW-1185">Reference proteome</keyword>
<sequence length="463" mass="50083">MLLTTASASLSYGQAEAEFAVLIGRTQEKIEASLDEYQAFLQETQSEKLEFVREINKLENSLVKLRQSELIARRNATEDKLQLDELQNRIKALDTQSQYSQGVLSEYLTNFESRIHISEDQLYLDPLRETRETLNNAPDNPADRLPILFQALELGIARQEALVGGRQFEGKAITPLGGVKTGQIAVIGPVAFFSDSEGTDAGPLRFNSGTIEPGLSTIALADAEKLRSVLATGSGLLPLDSSLGNALVLKRAKGTVAEHISKGGWVGYAILLLGAVAILVSLFKLIDLRSLSVREPGDLASIAKTAASGAIDDAKSKIESLKGPIHKMLTLGIEFSRTDTDTQLDAMESSILRFRPQLERFLPILATTAAVAPLMGLLGTVVGMIKTFTLIEVFGTGDAKSLSSGISEALVTTELGLIVAIPALIFHGIFTRIMRSRIGSMEQIATDFSRLVFAHKPSKETEQ</sequence>
<keyword evidence="2" id="KW-1003">Cell membrane</keyword>
<dbReference type="PANTHER" id="PTHR30625">
    <property type="entry name" value="PROTEIN TOLQ"/>
    <property type="match status" value="1"/>
</dbReference>
<evidence type="ECO:0000256" key="3">
    <source>
        <dbReference type="ARBA" id="ARBA00022692"/>
    </source>
</evidence>
<evidence type="ECO:0000259" key="9">
    <source>
        <dbReference type="Pfam" id="PF01618"/>
    </source>
</evidence>
<comment type="subcellular location">
    <subcellularLocation>
        <location evidence="1">Cell membrane</location>
        <topology evidence="1">Multi-pass membrane protein</topology>
    </subcellularLocation>
    <subcellularLocation>
        <location evidence="6">Membrane</location>
        <topology evidence="6">Multi-pass membrane protein</topology>
    </subcellularLocation>
</comment>
<keyword evidence="5 8" id="KW-0472">Membrane</keyword>
<gene>
    <name evidence="10" type="ORF">IEN85_18500</name>
</gene>
<evidence type="ECO:0000256" key="2">
    <source>
        <dbReference type="ARBA" id="ARBA00022475"/>
    </source>
</evidence>
<dbReference type="GO" id="GO:0017038">
    <property type="term" value="P:protein import"/>
    <property type="evidence" value="ECO:0007669"/>
    <property type="project" value="TreeGrafter"/>
</dbReference>
<protein>
    <submittedName>
        <fullName evidence="10">MotA/TolQ/ExbB proton channel family protein</fullName>
    </submittedName>
</protein>
<comment type="similarity">
    <text evidence="6">Belongs to the exbB/tolQ family.</text>
</comment>
<evidence type="ECO:0000313" key="10">
    <source>
        <dbReference type="EMBL" id="MBD5781498.1"/>
    </source>
</evidence>
<reference evidence="10" key="1">
    <citation type="submission" date="2020-09" db="EMBL/GenBank/DDBJ databases">
        <title>Pelagicoccus enzymogenes sp. nov. with an EPS production, isolated from marine sediment.</title>
        <authorList>
            <person name="Feng X."/>
        </authorList>
    </citation>
    <scope>NUCLEOTIDE SEQUENCE</scope>
    <source>
        <strain evidence="10">NFK12</strain>
    </source>
</reference>
<comment type="caution">
    <text evidence="10">The sequence shown here is derived from an EMBL/GenBank/DDBJ whole genome shotgun (WGS) entry which is preliminary data.</text>
</comment>
<name>A0A927IJ75_9BACT</name>
<feature type="transmembrane region" description="Helical" evidence="8">
    <location>
        <begin position="265"/>
        <end position="286"/>
    </location>
</feature>
<dbReference type="PANTHER" id="PTHR30625:SF11">
    <property type="entry name" value="MOTA_TOLQ_EXBB PROTON CHANNEL DOMAIN-CONTAINING PROTEIN"/>
    <property type="match status" value="1"/>
</dbReference>
<evidence type="ECO:0000313" key="11">
    <source>
        <dbReference type="Proteomes" id="UP000622317"/>
    </source>
</evidence>
<evidence type="ECO:0000256" key="1">
    <source>
        <dbReference type="ARBA" id="ARBA00004651"/>
    </source>
</evidence>
<dbReference type="InterPro" id="IPR002898">
    <property type="entry name" value="MotA_ExbB_proton_chnl"/>
</dbReference>
<feature type="transmembrane region" description="Helical" evidence="8">
    <location>
        <begin position="405"/>
        <end position="430"/>
    </location>
</feature>
<evidence type="ECO:0000256" key="8">
    <source>
        <dbReference type="SAM" id="Phobius"/>
    </source>
</evidence>
<feature type="transmembrane region" description="Helical" evidence="8">
    <location>
        <begin position="361"/>
        <end position="385"/>
    </location>
</feature>
<dbReference type="GO" id="GO:0005886">
    <property type="term" value="C:plasma membrane"/>
    <property type="evidence" value="ECO:0007669"/>
    <property type="project" value="UniProtKB-SubCell"/>
</dbReference>
<keyword evidence="6" id="KW-0653">Protein transport</keyword>
<feature type="coiled-coil region" evidence="7">
    <location>
        <begin position="41"/>
        <end position="96"/>
    </location>
</feature>
<evidence type="ECO:0000256" key="4">
    <source>
        <dbReference type="ARBA" id="ARBA00022989"/>
    </source>
</evidence>
<keyword evidence="6" id="KW-0813">Transport</keyword>
<organism evidence="10 11">
    <name type="scientific">Pelagicoccus enzymogenes</name>
    <dbReference type="NCBI Taxonomy" id="2773457"/>
    <lineage>
        <taxon>Bacteria</taxon>
        <taxon>Pseudomonadati</taxon>
        <taxon>Verrucomicrobiota</taxon>
        <taxon>Opitutia</taxon>
        <taxon>Puniceicoccales</taxon>
        <taxon>Pelagicoccaceae</taxon>
        <taxon>Pelagicoccus</taxon>
    </lineage>
</organism>
<feature type="domain" description="MotA/TolQ/ExbB proton channel" evidence="9">
    <location>
        <begin position="324"/>
        <end position="442"/>
    </location>
</feature>
<accession>A0A927IJ75</accession>
<dbReference type="Proteomes" id="UP000622317">
    <property type="component" value="Unassembled WGS sequence"/>
</dbReference>
<evidence type="ECO:0000256" key="6">
    <source>
        <dbReference type="RuleBase" id="RU004057"/>
    </source>
</evidence>
<dbReference type="EMBL" id="JACYFG010000042">
    <property type="protein sequence ID" value="MBD5781498.1"/>
    <property type="molecule type" value="Genomic_DNA"/>
</dbReference>
<proteinExistence type="inferred from homology"/>